<dbReference type="EMBL" id="CAVMJV010000003">
    <property type="protein sequence ID" value="CAK5017819.1"/>
    <property type="molecule type" value="Genomic_DNA"/>
</dbReference>
<proteinExistence type="predicted"/>
<keyword evidence="2" id="KW-1185">Reference proteome</keyword>
<sequence>MAPFSHVIYFQQSVPFSPLYTPKAFCTHVSMSINFVFSLLLQGLACASGQKISEAIREMFSNVFIFISFAAGFL</sequence>
<evidence type="ECO:0000313" key="1">
    <source>
        <dbReference type="EMBL" id="CAK5017819.1"/>
    </source>
</evidence>
<name>A0ACB0XUJ7_MELEN</name>
<comment type="caution">
    <text evidence="1">The sequence shown here is derived from an EMBL/GenBank/DDBJ whole genome shotgun (WGS) entry which is preliminary data.</text>
</comment>
<reference evidence="1" key="1">
    <citation type="submission" date="2023-11" db="EMBL/GenBank/DDBJ databases">
        <authorList>
            <person name="Poullet M."/>
        </authorList>
    </citation>
    <scope>NUCLEOTIDE SEQUENCE</scope>
    <source>
        <strain evidence="1">E1834</strain>
    </source>
</reference>
<protein>
    <submittedName>
        <fullName evidence="1">Uncharacterized protein</fullName>
    </submittedName>
</protein>
<gene>
    <name evidence="1" type="ORF">MENTE1834_LOCUS3634</name>
</gene>
<evidence type="ECO:0000313" key="2">
    <source>
        <dbReference type="Proteomes" id="UP001497535"/>
    </source>
</evidence>
<organism evidence="1 2">
    <name type="scientific">Meloidogyne enterolobii</name>
    <name type="common">Root-knot nematode worm</name>
    <name type="synonym">Meloidogyne mayaguensis</name>
    <dbReference type="NCBI Taxonomy" id="390850"/>
    <lineage>
        <taxon>Eukaryota</taxon>
        <taxon>Metazoa</taxon>
        <taxon>Ecdysozoa</taxon>
        <taxon>Nematoda</taxon>
        <taxon>Chromadorea</taxon>
        <taxon>Rhabditida</taxon>
        <taxon>Tylenchina</taxon>
        <taxon>Tylenchomorpha</taxon>
        <taxon>Tylenchoidea</taxon>
        <taxon>Meloidogynidae</taxon>
        <taxon>Meloidogyninae</taxon>
        <taxon>Meloidogyne</taxon>
    </lineage>
</organism>
<dbReference type="Proteomes" id="UP001497535">
    <property type="component" value="Unassembled WGS sequence"/>
</dbReference>
<accession>A0ACB0XUJ7</accession>